<proteinExistence type="predicted"/>
<organism evidence="1">
    <name type="scientific">Pyramimonas orientalis virus</name>
    <name type="common">PoV01</name>
    <dbReference type="NCBI Taxonomy" id="455367"/>
    <lineage>
        <taxon>Viruses</taxon>
        <taxon>Varidnaviria</taxon>
        <taxon>Bamfordvirae</taxon>
        <taxon>Nucleocytoviricota</taxon>
        <taxon>Megaviricetes</taxon>
        <taxon>Imitervirales</taxon>
        <taxon>Allomimiviridae</taxon>
        <taxon>Heliosvirus</taxon>
        <taxon>Heliosvirus raunefjordenense</taxon>
    </lineage>
</organism>
<protein>
    <submittedName>
        <fullName evidence="1">Uncharacterized protein</fullName>
    </submittedName>
</protein>
<sequence length="163" mass="18555">MISQRSPRQIAANTNHGQNIPSINIYEEPIVDIIDQTQYPSISHQYPLKQSSALIFEKCYNSLLTTLDDKITFVNMVNVITRSTEIVDSYKKLSGIEKKMMVIKMVTTLIEKHEKDAKMKKALVDLLNTLGVSVIDTIIYASKGKLAINVKYFGKLRQLKCWC</sequence>
<gene>
    <name evidence="1" type="ORF">HWQ62_00197</name>
</gene>
<reference evidence="1" key="1">
    <citation type="submission" date="2020-06" db="EMBL/GenBank/DDBJ databases">
        <title>Lateral gene transfer of anion-conducting channel rhodopsins between green algae and giant viruses.</title>
        <authorList>
            <person name="Rozenberg A."/>
            <person name="Oppermann J."/>
            <person name="Wietek J."/>
            <person name="Fernandez Lahore R.G."/>
            <person name="Sandaa R.-A."/>
            <person name="Bratbak G."/>
            <person name="Hegemann P."/>
            <person name="Beja O."/>
        </authorList>
    </citation>
    <scope>NUCLEOTIDE SEQUENCE</scope>
    <source>
        <strain evidence="1">01B</strain>
    </source>
</reference>
<dbReference type="EMBL" id="MT663535">
    <property type="protein sequence ID" value="QOI90334.1"/>
    <property type="molecule type" value="Genomic_DNA"/>
</dbReference>
<organismHost>
    <name type="scientific">Pyramimonas plurioculata</name>
    <dbReference type="NCBI Taxonomy" id="36893"/>
</organismHost>
<name>A0A7M3UNQ7_POV01</name>
<accession>A0A7M3UNQ7</accession>
<evidence type="ECO:0000313" key="1">
    <source>
        <dbReference type="EMBL" id="QOI90334.1"/>
    </source>
</evidence>